<organism evidence="3 4">
    <name type="scientific">Porphyromonas endodontalis (strain ATCC 35406 / DSM 24491 / JCM 8526 / CCUG 16442 / BCRC 14492 / NCTC 13058 / HG 370)</name>
    <name type="common">Bacteroides endodontalis</name>
    <dbReference type="NCBI Taxonomy" id="553175"/>
    <lineage>
        <taxon>Bacteria</taxon>
        <taxon>Pseudomonadati</taxon>
        <taxon>Bacteroidota</taxon>
        <taxon>Bacteroidia</taxon>
        <taxon>Bacteroidales</taxon>
        <taxon>Porphyromonadaceae</taxon>
        <taxon>Porphyromonas</taxon>
    </lineage>
</organism>
<dbReference type="PROSITE" id="PS51257">
    <property type="entry name" value="PROKAR_LIPOPROTEIN"/>
    <property type="match status" value="1"/>
</dbReference>
<proteinExistence type="predicted"/>
<keyword evidence="1" id="KW-0732">Signal</keyword>
<dbReference type="SUPFAM" id="SSF51445">
    <property type="entry name" value="(Trans)glycosidases"/>
    <property type="match status" value="1"/>
</dbReference>
<dbReference type="RefSeq" id="WP_004332000.1">
    <property type="nucleotide sequence ID" value="NZ_ACNN01000005.1"/>
</dbReference>
<feature type="domain" description="Glycosyl hydrolase-like 10" evidence="2">
    <location>
        <begin position="71"/>
        <end position="339"/>
    </location>
</feature>
<evidence type="ECO:0000259" key="2">
    <source>
        <dbReference type="Pfam" id="PF02638"/>
    </source>
</evidence>
<evidence type="ECO:0000256" key="1">
    <source>
        <dbReference type="ARBA" id="ARBA00022729"/>
    </source>
</evidence>
<keyword evidence="4" id="KW-1185">Reference proteome</keyword>
<protein>
    <recommendedName>
        <fullName evidence="2">Glycosyl hydrolase-like 10 domain-containing protein</fullName>
    </recommendedName>
</protein>
<gene>
    <name evidence="3" type="ORF">POREN0001_1360</name>
</gene>
<evidence type="ECO:0000313" key="4">
    <source>
        <dbReference type="Proteomes" id="UP000004295"/>
    </source>
</evidence>
<dbReference type="Pfam" id="PF02638">
    <property type="entry name" value="GHL10"/>
    <property type="match status" value="1"/>
</dbReference>
<dbReference type="AlphaFoldDB" id="C3J8B5"/>
<dbReference type="PANTHER" id="PTHR43405">
    <property type="entry name" value="GLYCOSYL HYDROLASE DIGH"/>
    <property type="match status" value="1"/>
</dbReference>
<sequence>MQHHSRSFLFAHRLTQCFSLLIGVLLLSGVSACSSRKKVVSTAPLPAPPTPRIEVEIPVEKPVIPSNAEAIRGVWLTTIYGLDWPSRRAVSTQDMVSQRKELCRILDRLAESHFNTVFFQVRHRGDVIYPSKIEPRVTVFTGGRNNYLDYDPLQFAIEECHKRGLSIHAWIVTFPLGNTSHVQSLGDNSVWKKHRDWCFTLHNDWYLNPGHPEARSYITSVVREMVERYDLDGVHFDYVRYPDKMREKEDQNLYMRYGKGRSLGEWRTSNISAFLKEVSTEVCSVKPHMLVSAAPLGKLRVLPSMPNVGWTARESVFQDPAAWYREGSVDFIVPMMYYRDNLFEPFLVDWKAQIPGLPIVPGLAPYRTEDESKWTARDIENQMNASERMGMAGICFYRELNIRPNRNGVDRVITRHFISPVRMPSFAKRGTPRPPRPSALTIEDKGSYFEASWSMPSSWDSSKGTYNLYVSVPEGNLAGEDFLLAAQIPTTRYTFSKELLQQFSRAKTLEFRVEASNRSYVRGEASEAAILVKGN</sequence>
<dbReference type="eggNOG" id="COG1649">
    <property type="taxonomic scope" value="Bacteria"/>
</dbReference>
<dbReference type="InterPro" id="IPR052177">
    <property type="entry name" value="Divisome_Glycosyl_Hydrolase"/>
</dbReference>
<dbReference type="GeneID" id="93365660"/>
<dbReference type="STRING" id="553175.POREN0001_1360"/>
<accession>C3J8B5</accession>
<dbReference type="InterPro" id="IPR003790">
    <property type="entry name" value="GHL10"/>
</dbReference>
<name>C3J8B5_POREA</name>
<dbReference type="InterPro" id="IPR017853">
    <property type="entry name" value="GH"/>
</dbReference>
<comment type="caution">
    <text evidence="3">The sequence shown here is derived from an EMBL/GenBank/DDBJ whole genome shotgun (WGS) entry which is preliminary data.</text>
</comment>
<dbReference type="PANTHER" id="PTHR43405:SF1">
    <property type="entry name" value="GLYCOSYL HYDROLASE DIGH"/>
    <property type="match status" value="1"/>
</dbReference>
<dbReference type="Proteomes" id="UP000004295">
    <property type="component" value="Unassembled WGS sequence"/>
</dbReference>
<reference evidence="3 4" key="1">
    <citation type="submission" date="2009-04" db="EMBL/GenBank/DDBJ databases">
        <authorList>
            <person name="Sebastian Y."/>
            <person name="Madupu R."/>
            <person name="Durkin A.S."/>
            <person name="Torralba M."/>
            <person name="Methe B."/>
            <person name="Sutton G.G."/>
            <person name="Strausberg R.L."/>
            <person name="Nelson K.E."/>
        </authorList>
    </citation>
    <scope>NUCLEOTIDE SEQUENCE [LARGE SCALE GENOMIC DNA]</scope>
    <source>
        <strain evidence="4">ATCC 35406 / DSM 24491 / JCM 8526 / CCUG 16442 / BCRC 14492 / NCTC 13058 / HG 370</strain>
    </source>
</reference>
<evidence type="ECO:0000313" key="3">
    <source>
        <dbReference type="EMBL" id="EEN83533.1"/>
    </source>
</evidence>
<dbReference type="Gene3D" id="3.20.20.80">
    <property type="entry name" value="Glycosidases"/>
    <property type="match status" value="1"/>
</dbReference>
<dbReference type="EMBL" id="ACNN01000005">
    <property type="protein sequence ID" value="EEN83533.1"/>
    <property type="molecule type" value="Genomic_DNA"/>
</dbReference>